<dbReference type="KEGG" id="ccro:CMC5_073040"/>
<dbReference type="OrthoDB" id="5496587at2"/>
<protein>
    <submittedName>
        <fullName evidence="3">Metal transporter</fullName>
    </submittedName>
</protein>
<name>A0A0K1EQH1_CHOCO</name>
<dbReference type="STRING" id="52.CMC5_073040"/>
<gene>
    <name evidence="3" type="ORF">CMC5_073040</name>
</gene>
<evidence type="ECO:0000256" key="1">
    <source>
        <dbReference type="SAM" id="Coils"/>
    </source>
</evidence>
<organism evidence="3 4">
    <name type="scientific">Chondromyces crocatus</name>
    <dbReference type="NCBI Taxonomy" id="52"/>
    <lineage>
        <taxon>Bacteria</taxon>
        <taxon>Pseudomonadati</taxon>
        <taxon>Myxococcota</taxon>
        <taxon>Polyangia</taxon>
        <taxon>Polyangiales</taxon>
        <taxon>Polyangiaceae</taxon>
        <taxon>Chondromyces</taxon>
    </lineage>
</organism>
<dbReference type="Proteomes" id="UP000067626">
    <property type="component" value="Chromosome"/>
</dbReference>
<dbReference type="PANTHER" id="PTHR30203">
    <property type="entry name" value="OUTER MEMBRANE CATION EFFLUX PROTEIN"/>
    <property type="match status" value="1"/>
</dbReference>
<accession>A0A0K1EQH1</accession>
<proteinExistence type="predicted"/>
<evidence type="ECO:0000256" key="2">
    <source>
        <dbReference type="SAM" id="SignalP"/>
    </source>
</evidence>
<dbReference type="Gene3D" id="1.20.1600.10">
    <property type="entry name" value="Outer membrane efflux proteins (OEP)"/>
    <property type="match status" value="1"/>
</dbReference>
<dbReference type="RefSeq" id="WP_050434604.1">
    <property type="nucleotide sequence ID" value="NZ_CP012159.1"/>
</dbReference>
<keyword evidence="2" id="KW-0732">Signal</keyword>
<feature type="chain" id="PRO_5005459819" evidence="2">
    <location>
        <begin position="18"/>
        <end position="425"/>
    </location>
</feature>
<dbReference type="AlphaFoldDB" id="A0A0K1EQH1"/>
<keyword evidence="1" id="KW-0175">Coiled coil</keyword>
<dbReference type="EMBL" id="CP012159">
    <property type="protein sequence ID" value="AKT43076.1"/>
    <property type="molecule type" value="Genomic_DNA"/>
</dbReference>
<feature type="coiled-coil region" evidence="1">
    <location>
        <begin position="98"/>
        <end position="125"/>
    </location>
</feature>
<reference evidence="3" key="1">
    <citation type="submission" date="2015-07" db="EMBL/GenBank/DDBJ databases">
        <title>Genome analysis of myxobacterium Chondromyces crocatus Cm c5 reveals a high potential for natural compound synthesis and the genetic basis for the loss of fruiting body formation.</title>
        <authorList>
            <person name="Zaburannyi N."/>
            <person name="Bunk B."/>
            <person name="Maier J."/>
            <person name="Overmann J."/>
            <person name="Mueller R."/>
        </authorList>
    </citation>
    <scope>NUCLEOTIDE SEQUENCE [LARGE SCALE GENOMIC DNA]</scope>
    <source>
        <strain evidence="3">Cm c5</strain>
    </source>
</reference>
<dbReference type="GO" id="GO:0015562">
    <property type="term" value="F:efflux transmembrane transporter activity"/>
    <property type="evidence" value="ECO:0007669"/>
    <property type="project" value="InterPro"/>
</dbReference>
<sequence>MAPWIAAPLTWVAVALAGAVPSTQPVSFDQAIGFAAEAPDVQGAQRAVGAQRALAGSISSLDANPQILLQPGMRVAPWENRGFELQASLMQSWNLAGLSGARRDAARAEGRALEAQARAKALSQRLSAARAWIDLWGAQALLEVGRREVTTAGELLKLVERAAAAEASTRADVADARAYLAEARLSVIAAEGEVVERGLLLGREMAAGGGEGLLAAGDLPAPTLPAPGSWVGLIQRAGRLHTVEARALEARAEKARLVEARAARGTQLSLGVQVQRDQPGGLVLFGLAGVTLPAFDRGERERSAVAARVATAEGEAARAVLDARAEMRMALHEVEHTGDVLAAIRDDLLPAVEDGVAARDKLYRAENATLPELLLVKRQALATRGRLIRAQAQASWARVKAWLLVAALEESAEAAQRRGAPGAAR</sequence>
<keyword evidence="4" id="KW-1185">Reference proteome</keyword>
<feature type="signal peptide" evidence="2">
    <location>
        <begin position="1"/>
        <end position="17"/>
    </location>
</feature>
<dbReference type="PANTHER" id="PTHR30203:SF24">
    <property type="entry name" value="BLR4935 PROTEIN"/>
    <property type="match status" value="1"/>
</dbReference>
<dbReference type="InterPro" id="IPR010131">
    <property type="entry name" value="MdtP/NodT-like"/>
</dbReference>
<dbReference type="SUPFAM" id="SSF56954">
    <property type="entry name" value="Outer membrane efflux proteins (OEP)"/>
    <property type="match status" value="1"/>
</dbReference>
<evidence type="ECO:0000313" key="3">
    <source>
        <dbReference type="EMBL" id="AKT43076.1"/>
    </source>
</evidence>
<evidence type="ECO:0000313" key="4">
    <source>
        <dbReference type="Proteomes" id="UP000067626"/>
    </source>
</evidence>